<accession>A0A1X0QGU2</accession>
<dbReference type="PANTHER" id="PTHR24345:SF0">
    <property type="entry name" value="CELL CYCLE SERINE_THREONINE-PROTEIN KINASE CDC5_MSD2"/>
    <property type="match status" value="1"/>
</dbReference>
<evidence type="ECO:0000256" key="7">
    <source>
        <dbReference type="RuleBase" id="RU000304"/>
    </source>
</evidence>
<evidence type="ECO:0000313" key="10">
    <source>
        <dbReference type="Proteomes" id="UP000192501"/>
    </source>
</evidence>
<keyword evidence="2" id="KW-0808">Transferase</keyword>
<keyword evidence="3 6" id="KW-0547">Nucleotide-binding</keyword>
<dbReference type="VEuPathDB" id="MicrosporidiaDB:HERIO_1058"/>
<sequence>MYNKNELGNKNKPSNSSKDNEFFSIGTVIKDNLSSFSYTIIGMLGRGAYAQCFKVTRSDQAYFALKVIRLANLKSSTVRDKLETEIQIQQSLDHPNIVKMYDSFRDNEHIFMVLELCGKGALDTLLNKYKKFKEKTVSRFTQQILKGLLYLHNQKNIIHRDLKLGNLFLDEKYNIKIGDFGLSAFIPEGMKRKTLCGTPNYIAPEVLFDKKTGHSFEVDLWSLGVIIYTLLIGTPPFQKNTVEEIYKNIENNSYIFPNDHNLSNEAIDIIRKLLVLDPNERLSLEELLRHNFLHVKGENIAIQLYNNLLLNSYNNKPILDDHITYSFPLDILKGVGYICKSNLIGIYYHNNDNIYIKKGTLVYIRVKMVDNKKVFKKDEFLFSKLPTSLYPHLNNIKYFVKNFTNLNWDNLMLPEIKSDIYLVRVRRIENGLLFVMSNNVFIFDFVSGERVVISSNGLSINVLDDDGKFINFDTKTKENILNILRIFQSPNSIK</sequence>
<gene>
    <name evidence="9" type="primary">CDC5</name>
    <name evidence="9" type="ORF">A0H76_1620</name>
</gene>
<dbReference type="SMART" id="SM00220">
    <property type="entry name" value="S_TKc"/>
    <property type="match status" value="1"/>
</dbReference>
<dbReference type="GO" id="GO:0004674">
    <property type="term" value="F:protein serine/threonine kinase activity"/>
    <property type="evidence" value="ECO:0007669"/>
    <property type="project" value="UniProtKB-KW"/>
</dbReference>
<keyword evidence="4" id="KW-0418">Kinase</keyword>
<evidence type="ECO:0000259" key="8">
    <source>
        <dbReference type="PROSITE" id="PS50011"/>
    </source>
</evidence>
<dbReference type="InterPro" id="IPR000719">
    <property type="entry name" value="Prot_kinase_dom"/>
</dbReference>
<dbReference type="FunFam" id="3.30.200.20:FF:000042">
    <property type="entry name" value="Aurora kinase A"/>
    <property type="match status" value="1"/>
</dbReference>
<name>A0A1X0QGU2_9MICR</name>
<evidence type="ECO:0000256" key="2">
    <source>
        <dbReference type="ARBA" id="ARBA00022679"/>
    </source>
</evidence>
<dbReference type="Gene3D" id="1.10.510.10">
    <property type="entry name" value="Transferase(Phosphotransferase) domain 1"/>
    <property type="match status" value="1"/>
</dbReference>
<feature type="domain" description="Protein kinase" evidence="8">
    <location>
        <begin position="38"/>
        <end position="293"/>
    </location>
</feature>
<dbReference type="AlphaFoldDB" id="A0A1X0QGU2"/>
<dbReference type="EMBL" id="LTAI01000353">
    <property type="protein sequence ID" value="ORD98973.1"/>
    <property type="molecule type" value="Genomic_DNA"/>
</dbReference>
<keyword evidence="5 6" id="KW-0067">ATP-binding</keyword>
<evidence type="ECO:0000256" key="3">
    <source>
        <dbReference type="ARBA" id="ARBA00022741"/>
    </source>
</evidence>
<reference evidence="9 10" key="1">
    <citation type="journal article" date="2017" name="Environ. Microbiol.">
        <title>Decay of the glycolytic pathway and adaptation to intranuclear parasitism within Enterocytozoonidae microsporidia.</title>
        <authorList>
            <person name="Wiredu Boakye D."/>
            <person name="Jaroenlak P."/>
            <person name="Prachumwat A."/>
            <person name="Williams T.A."/>
            <person name="Bateman K.S."/>
            <person name="Itsathitphaisarn O."/>
            <person name="Sritunyalucksana K."/>
            <person name="Paszkiewicz K.H."/>
            <person name="Moore K.A."/>
            <person name="Stentiford G.D."/>
            <person name="Williams B.A."/>
        </authorList>
    </citation>
    <scope>NUCLEOTIDE SEQUENCE [LARGE SCALE GENOMIC DNA]</scope>
    <source>
        <strain evidence="10">canceri</strain>
    </source>
</reference>
<dbReference type="Pfam" id="PF00069">
    <property type="entry name" value="Pkinase"/>
    <property type="match status" value="1"/>
</dbReference>
<dbReference type="PROSITE" id="PS50011">
    <property type="entry name" value="PROTEIN_KINASE_DOM"/>
    <property type="match status" value="1"/>
</dbReference>
<dbReference type="SUPFAM" id="SSF56112">
    <property type="entry name" value="Protein kinase-like (PK-like)"/>
    <property type="match status" value="1"/>
</dbReference>
<dbReference type="InterPro" id="IPR017441">
    <property type="entry name" value="Protein_kinase_ATP_BS"/>
</dbReference>
<dbReference type="InterPro" id="IPR011009">
    <property type="entry name" value="Kinase-like_dom_sf"/>
</dbReference>
<dbReference type="PROSITE" id="PS00108">
    <property type="entry name" value="PROTEIN_KINASE_ST"/>
    <property type="match status" value="1"/>
</dbReference>
<dbReference type="InterPro" id="IPR008271">
    <property type="entry name" value="Ser/Thr_kinase_AS"/>
</dbReference>
<comment type="similarity">
    <text evidence="7">Belongs to the protein kinase superfamily.</text>
</comment>
<evidence type="ECO:0000256" key="4">
    <source>
        <dbReference type="ARBA" id="ARBA00022777"/>
    </source>
</evidence>
<proteinExistence type="inferred from homology"/>
<organism evidence="9 10">
    <name type="scientific">Hepatospora eriocheir</name>
    <dbReference type="NCBI Taxonomy" id="1081669"/>
    <lineage>
        <taxon>Eukaryota</taxon>
        <taxon>Fungi</taxon>
        <taxon>Fungi incertae sedis</taxon>
        <taxon>Microsporidia</taxon>
        <taxon>Hepatosporidae</taxon>
        <taxon>Hepatospora</taxon>
    </lineage>
</organism>
<comment type="caution">
    <text evidence="9">The sequence shown here is derived from an EMBL/GenBank/DDBJ whole genome shotgun (WGS) entry which is preliminary data.</text>
</comment>
<evidence type="ECO:0000313" key="9">
    <source>
        <dbReference type="EMBL" id="ORD98973.1"/>
    </source>
</evidence>
<dbReference type="GO" id="GO:0005634">
    <property type="term" value="C:nucleus"/>
    <property type="evidence" value="ECO:0007669"/>
    <property type="project" value="TreeGrafter"/>
</dbReference>
<evidence type="ECO:0000256" key="5">
    <source>
        <dbReference type="ARBA" id="ARBA00022840"/>
    </source>
</evidence>
<dbReference type="GO" id="GO:0005524">
    <property type="term" value="F:ATP binding"/>
    <property type="evidence" value="ECO:0007669"/>
    <property type="project" value="UniProtKB-UniRule"/>
</dbReference>
<protein>
    <submittedName>
        <fullName evidence="9">CDC5</fullName>
    </submittedName>
</protein>
<keyword evidence="1 7" id="KW-0723">Serine/threonine-protein kinase</keyword>
<dbReference type="PANTHER" id="PTHR24345">
    <property type="entry name" value="SERINE/THREONINE-PROTEIN KINASE PLK"/>
    <property type="match status" value="1"/>
</dbReference>
<feature type="binding site" evidence="6">
    <location>
        <position position="66"/>
    </location>
    <ligand>
        <name>ATP</name>
        <dbReference type="ChEBI" id="CHEBI:30616"/>
    </ligand>
</feature>
<evidence type="ECO:0000256" key="1">
    <source>
        <dbReference type="ARBA" id="ARBA00022527"/>
    </source>
</evidence>
<dbReference type="FunFam" id="1.10.510.10:FF:000571">
    <property type="entry name" value="Maternal embryonic leucine zipper kinase"/>
    <property type="match status" value="1"/>
</dbReference>
<dbReference type="VEuPathDB" id="MicrosporidiaDB:A0H76_1620"/>
<dbReference type="PROSITE" id="PS00107">
    <property type="entry name" value="PROTEIN_KINASE_ATP"/>
    <property type="match status" value="1"/>
</dbReference>
<evidence type="ECO:0000256" key="6">
    <source>
        <dbReference type="PROSITE-ProRule" id="PRU10141"/>
    </source>
</evidence>
<dbReference type="Proteomes" id="UP000192501">
    <property type="component" value="Unassembled WGS sequence"/>
</dbReference>